<name>A0A0L8V2N0_9BACT</name>
<dbReference type="STRING" id="1409788.NC99_45120"/>
<gene>
    <name evidence="1" type="ORF">NC99_45120</name>
</gene>
<proteinExistence type="predicted"/>
<evidence type="ECO:0000313" key="1">
    <source>
        <dbReference type="EMBL" id="KOH42676.1"/>
    </source>
</evidence>
<accession>A0A0L8V2N0</accession>
<evidence type="ECO:0000313" key="2">
    <source>
        <dbReference type="Proteomes" id="UP000036958"/>
    </source>
</evidence>
<dbReference type="OrthoDB" id="1452526at2"/>
<sequence>MEPLKQHELSTALVDVRKAYRLLYHYQKRVLDLVQFVGDHLGFAYSGGYPKFSSPSPGNGRGKLNLWAWDWLNMYLYEFYMGKAKINHKELALSIVIQSDTGFFDQESKTKSRIDVEKFNNPENSKTRLIVVLGYNVWNPDIFSNPNKFLTSKEDSYVYEVDDKRICAKAYDLSLFVDEQSTLKQIDDFCSFCLRSGIAIKESEEKVSIGKI</sequence>
<organism evidence="1 2">
    <name type="scientific">Sunxiuqinia dokdonensis</name>
    <dbReference type="NCBI Taxonomy" id="1409788"/>
    <lineage>
        <taxon>Bacteria</taxon>
        <taxon>Pseudomonadati</taxon>
        <taxon>Bacteroidota</taxon>
        <taxon>Bacteroidia</taxon>
        <taxon>Marinilabiliales</taxon>
        <taxon>Prolixibacteraceae</taxon>
        <taxon>Sunxiuqinia</taxon>
    </lineage>
</organism>
<dbReference type="AlphaFoldDB" id="A0A0L8V2N0"/>
<comment type="caution">
    <text evidence="1">The sequence shown here is derived from an EMBL/GenBank/DDBJ whole genome shotgun (WGS) entry which is preliminary data.</text>
</comment>
<dbReference type="EMBL" id="LGIA01000216">
    <property type="protein sequence ID" value="KOH42676.1"/>
    <property type="molecule type" value="Genomic_DNA"/>
</dbReference>
<dbReference type="RefSeq" id="WP_053188643.1">
    <property type="nucleotide sequence ID" value="NZ_LGIA01000216.1"/>
</dbReference>
<reference evidence="2" key="1">
    <citation type="submission" date="2015-07" db="EMBL/GenBank/DDBJ databases">
        <title>Genome sequencing of Sunxiuqinia dokdonensis strain SK.</title>
        <authorList>
            <person name="Ahn S."/>
            <person name="Kim B.-C."/>
        </authorList>
    </citation>
    <scope>NUCLEOTIDE SEQUENCE [LARGE SCALE GENOMIC DNA]</scope>
    <source>
        <strain evidence="2">SK</strain>
    </source>
</reference>
<protein>
    <submittedName>
        <fullName evidence="1">Uncharacterized protein</fullName>
    </submittedName>
</protein>
<dbReference type="Proteomes" id="UP000036958">
    <property type="component" value="Unassembled WGS sequence"/>
</dbReference>
<keyword evidence="2" id="KW-1185">Reference proteome</keyword>